<dbReference type="SUPFAM" id="SSF54160">
    <property type="entry name" value="Chromo domain-like"/>
    <property type="match status" value="2"/>
</dbReference>
<dbReference type="PANTHER" id="PTHR22812">
    <property type="entry name" value="CHROMOBOX PROTEIN"/>
    <property type="match status" value="1"/>
</dbReference>
<dbReference type="AlphaFoldDB" id="A0A9W8HZ99"/>
<dbReference type="Gene3D" id="2.40.50.40">
    <property type="match status" value="2"/>
</dbReference>
<accession>A0A9W8HZ99</accession>
<gene>
    <name evidence="5" type="ORF">H4R20_004771</name>
</gene>
<evidence type="ECO:0000256" key="2">
    <source>
        <dbReference type="ARBA" id="ARBA00023242"/>
    </source>
</evidence>
<dbReference type="InterPro" id="IPR008251">
    <property type="entry name" value="Chromo_shadow_dom"/>
</dbReference>
<dbReference type="CDD" id="cd18657">
    <property type="entry name" value="CSD_Swi6"/>
    <property type="match status" value="1"/>
</dbReference>
<dbReference type="PRINTS" id="PR00504">
    <property type="entry name" value="CHROMODOMAIN"/>
</dbReference>
<feature type="compositionally biased region" description="Basic and acidic residues" evidence="3">
    <location>
        <begin position="1"/>
        <end position="23"/>
    </location>
</feature>
<keyword evidence="6" id="KW-1185">Reference proteome</keyword>
<dbReference type="CDD" id="cd00024">
    <property type="entry name" value="CD_CSD"/>
    <property type="match status" value="1"/>
</dbReference>
<dbReference type="GO" id="GO:0005634">
    <property type="term" value="C:nucleus"/>
    <property type="evidence" value="ECO:0007669"/>
    <property type="project" value="UniProtKB-SubCell"/>
</dbReference>
<feature type="compositionally biased region" description="Acidic residues" evidence="3">
    <location>
        <begin position="139"/>
        <end position="152"/>
    </location>
</feature>
<comment type="subcellular location">
    <subcellularLocation>
        <location evidence="1">Nucleus</location>
    </subcellularLocation>
</comment>
<reference evidence="5" key="1">
    <citation type="submission" date="2022-07" db="EMBL/GenBank/DDBJ databases">
        <title>Phylogenomic reconstructions and comparative analyses of Kickxellomycotina fungi.</title>
        <authorList>
            <person name="Reynolds N.K."/>
            <person name="Stajich J.E."/>
            <person name="Barry K."/>
            <person name="Grigoriev I.V."/>
            <person name="Crous P."/>
            <person name="Smith M.E."/>
        </authorList>
    </citation>
    <scope>NUCLEOTIDE SEQUENCE</scope>
    <source>
        <strain evidence="5">NRRL 1565</strain>
    </source>
</reference>
<dbReference type="InterPro" id="IPR023780">
    <property type="entry name" value="Chromo_domain"/>
</dbReference>
<evidence type="ECO:0000256" key="3">
    <source>
        <dbReference type="SAM" id="MobiDB-lite"/>
    </source>
</evidence>
<dbReference type="SMART" id="SM00298">
    <property type="entry name" value="CHROMO"/>
    <property type="match status" value="2"/>
</dbReference>
<evidence type="ECO:0000259" key="4">
    <source>
        <dbReference type="PROSITE" id="PS50013"/>
    </source>
</evidence>
<feature type="domain" description="Chromo" evidence="4">
    <location>
        <begin position="42"/>
        <end position="101"/>
    </location>
</feature>
<dbReference type="OrthoDB" id="2162520at2759"/>
<protein>
    <recommendedName>
        <fullName evidence="4">Chromo domain-containing protein</fullName>
    </recommendedName>
</protein>
<dbReference type="Proteomes" id="UP001140094">
    <property type="component" value="Unassembled WGS sequence"/>
</dbReference>
<dbReference type="PROSITE" id="PS50013">
    <property type="entry name" value="CHROMO_2"/>
    <property type="match status" value="1"/>
</dbReference>
<dbReference type="InterPro" id="IPR016197">
    <property type="entry name" value="Chromo-like_dom_sf"/>
</dbReference>
<proteinExistence type="predicted"/>
<sequence>MVVEHKEDIVDKVESDVNAKDVSDQEMTGEENEGEESDEDVYVVERITAHKTKKNGQTSYLIKWKDYPESENTWEVEENVFDKSIIKEYWAEKDAEKAARANKRKSNGGAAAASKTSPLPSPGTKESKRRRAEVKPTLDDDDGTAPDADDWEPLVSEIETIDRVEDGTLIVFVHWKDGRTTEHPAKVVYKKCPQAMLKFYEERLRFRSK</sequence>
<keyword evidence="2" id="KW-0539">Nucleus</keyword>
<dbReference type="Pfam" id="PF00385">
    <property type="entry name" value="Chromo"/>
    <property type="match status" value="1"/>
</dbReference>
<dbReference type="InterPro" id="IPR000953">
    <property type="entry name" value="Chromo/chromo_shadow_dom"/>
</dbReference>
<feature type="region of interest" description="Disordered" evidence="3">
    <location>
        <begin position="1"/>
        <end position="41"/>
    </location>
</feature>
<evidence type="ECO:0000256" key="1">
    <source>
        <dbReference type="ARBA" id="ARBA00004123"/>
    </source>
</evidence>
<feature type="compositionally biased region" description="Acidic residues" evidence="3">
    <location>
        <begin position="27"/>
        <end position="41"/>
    </location>
</feature>
<comment type="caution">
    <text evidence="5">The sequence shown here is derived from an EMBL/GenBank/DDBJ whole genome shotgun (WGS) entry which is preliminary data.</text>
</comment>
<dbReference type="EMBL" id="JANBUO010001363">
    <property type="protein sequence ID" value="KAJ2798576.1"/>
    <property type="molecule type" value="Genomic_DNA"/>
</dbReference>
<dbReference type="InterPro" id="IPR051219">
    <property type="entry name" value="Heterochromatin_chromo-domain"/>
</dbReference>
<organism evidence="5 6">
    <name type="scientific">Coemansia guatemalensis</name>
    <dbReference type="NCBI Taxonomy" id="2761395"/>
    <lineage>
        <taxon>Eukaryota</taxon>
        <taxon>Fungi</taxon>
        <taxon>Fungi incertae sedis</taxon>
        <taxon>Zoopagomycota</taxon>
        <taxon>Kickxellomycotina</taxon>
        <taxon>Kickxellomycetes</taxon>
        <taxon>Kickxellales</taxon>
        <taxon>Kickxellaceae</taxon>
        <taxon>Coemansia</taxon>
    </lineage>
</organism>
<evidence type="ECO:0000313" key="5">
    <source>
        <dbReference type="EMBL" id="KAJ2798576.1"/>
    </source>
</evidence>
<dbReference type="Pfam" id="PF01393">
    <property type="entry name" value="Chromo_shadow"/>
    <property type="match status" value="1"/>
</dbReference>
<dbReference type="SMART" id="SM00300">
    <property type="entry name" value="ChSh"/>
    <property type="match status" value="1"/>
</dbReference>
<dbReference type="InterPro" id="IPR017984">
    <property type="entry name" value="Chromo_dom_subgr"/>
</dbReference>
<name>A0A9W8HZ99_9FUNG</name>
<feature type="region of interest" description="Disordered" evidence="3">
    <location>
        <begin position="96"/>
        <end position="154"/>
    </location>
</feature>
<evidence type="ECO:0000313" key="6">
    <source>
        <dbReference type="Proteomes" id="UP001140094"/>
    </source>
</evidence>